<feature type="compositionally biased region" description="Basic and acidic residues" evidence="1">
    <location>
        <begin position="33"/>
        <end position="57"/>
    </location>
</feature>
<feature type="compositionally biased region" description="Basic and acidic residues" evidence="1">
    <location>
        <begin position="1"/>
        <end position="19"/>
    </location>
</feature>
<proteinExistence type="predicted"/>
<feature type="region of interest" description="Disordered" evidence="1">
    <location>
        <begin position="1"/>
        <end position="103"/>
    </location>
</feature>
<reference evidence="3 5" key="1">
    <citation type="submission" date="2023-11" db="EMBL/GenBank/DDBJ databases">
        <title>Unpublished Manusciprt.</title>
        <authorList>
            <person name="Saticioglu I.B."/>
            <person name="Ay H."/>
            <person name="Ajmi N."/>
            <person name="Altun S."/>
            <person name="Duman M."/>
        </authorList>
    </citation>
    <scope>NUCLEOTIDE SEQUENCE</scope>
    <source>
        <strain evidence="2 5">Fl-33</strain>
        <strain evidence="3">Fl-77</strain>
    </source>
</reference>
<comment type="caution">
    <text evidence="3">The sequence shown here is derived from an EMBL/GenBank/DDBJ whole genome shotgun (WGS) entry which is preliminary data.</text>
</comment>
<sequence length="103" mass="12269">MKNSEEKKSGSENEIERNLEQLNYPASEDIYNQEEKLENTDPEKITNEETIDKKEGEWNENTFNIDEKEKPEDDLDVPNNETEDEEEIDSEEEENNSYRKSYD</sequence>
<organism evidence="3 4">
    <name type="scientific">Flavobacterium flavipigmentatum</name>
    <dbReference type="NCBI Taxonomy" id="2893884"/>
    <lineage>
        <taxon>Bacteria</taxon>
        <taxon>Pseudomonadati</taxon>
        <taxon>Bacteroidota</taxon>
        <taxon>Flavobacteriia</taxon>
        <taxon>Flavobacteriales</taxon>
        <taxon>Flavobacteriaceae</taxon>
        <taxon>Flavobacterium</taxon>
    </lineage>
</organism>
<dbReference type="EMBL" id="JAWXVG010000003">
    <property type="protein sequence ID" value="MDX6182542.1"/>
    <property type="molecule type" value="Genomic_DNA"/>
</dbReference>
<feature type="compositionally biased region" description="Acidic residues" evidence="1">
    <location>
        <begin position="72"/>
        <end position="95"/>
    </location>
</feature>
<dbReference type="AlphaFoldDB" id="A0AAJ2W0W4"/>
<evidence type="ECO:0000313" key="2">
    <source>
        <dbReference type="EMBL" id="MDX6182542.1"/>
    </source>
</evidence>
<accession>A0AAJ2W0W4</accession>
<dbReference type="Proteomes" id="UP001278738">
    <property type="component" value="Unassembled WGS sequence"/>
</dbReference>
<dbReference type="RefSeq" id="WP_229974794.1">
    <property type="nucleotide sequence ID" value="NZ_CP087133.1"/>
</dbReference>
<evidence type="ECO:0000313" key="4">
    <source>
        <dbReference type="Proteomes" id="UP001270053"/>
    </source>
</evidence>
<evidence type="ECO:0000313" key="3">
    <source>
        <dbReference type="EMBL" id="MDX6185545.1"/>
    </source>
</evidence>
<evidence type="ECO:0000313" key="5">
    <source>
        <dbReference type="Proteomes" id="UP001278738"/>
    </source>
</evidence>
<gene>
    <name evidence="2" type="ORF">SGQ18_10255</name>
    <name evidence="3" type="ORF">SGQ44_07235</name>
</gene>
<dbReference type="Proteomes" id="UP001270053">
    <property type="component" value="Unassembled WGS sequence"/>
</dbReference>
<keyword evidence="5" id="KW-1185">Reference proteome</keyword>
<evidence type="ECO:0000256" key="1">
    <source>
        <dbReference type="SAM" id="MobiDB-lite"/>
    </source>
</evidence>
<dbReference type="EMBL" id="JAWXVH010000003">
    <property type="protein sequence ID" value="MDX6185545.1"/>
    <property type="molecule type" value="Genomic_DNA"/>
</dbReference>
<protein>
    <submittedName>
        <fullName evidence="3">Uncharacterized protein</fullName>
    </submittedName>
</protein>
<name>A0AAJ2W0W4_9FLAO</name>